<dbReference type="Proteomes" id="UP000187280">
    <property type="component" value="Unassembled WGS sequence"/>
</dbReference>
<evidence type="ECO:0000313" key="1">
    <source>
        <dbReference type="EMBL" id="SEA62494.1"/>
    </source>
</evidence>
<dbReference type="PANTHER" id="PTHR40045">
    <property type="entry name" value="YCGG FAMILY PROTEIN"/>
    <property type="match status" value="1"/>
</dbReference>
<proteinExistence type="predicted"/>
<dbReference type="InterPro" id="IPR014988">
    <property type="entry name" value="Uncharacterised_YqcI/YcgG"/>
</dbReference>
<dbReference type="GeneID" id="97764941"/>
<sequence length="261" mass="30002">MNNTLLRNGTIIGQSDLMRLSSNAGKVCPVQEWQIDGFRDIAARLNDRAFPCLFARHAWKSKTLLFGLISEGNTAADMLAVMQRFTERTQKAPVEERLYSPLVLIFERAGLDSLDEAQRFAWQQLQRLHDYDTHAWPDNIPDDPEESAWSFCFAGVELFFNVSGPAYSRLRSRNLGKRAVFIVNPRAHFDILASQKDSKGIKIRETIRTRVWRYNDGYVPSELGFYGQEDSLEWKQYLLNEPGTPHLARCPLHIHKDKSSK</sequence>
<evidence type="ECO:0000313" key="2">
    <source>
        <dbReference type="Proteomes" id="UP000187280"/>
    </source>
</evidence>
<reference evidence="1 2" key="1">
    <citation type="submission" date="2016-10" db="EMBL/GenBank/DDBJ databases">
        <authorList>
            <person name="de Groot N.N."/>
        </authorList>
    </citation>
    <scope>NUCLEOTIDE SEQUENCE [LARGE SCALE GENOMIC DNA]</scope>
    <source>
        <strain evidence="1 2">ATCC 29281</strain>
    </source>
</reference>
<accession>A0A1H4CQ61</accession>
<dbReference type="STRING" id="71657.SAMN02982996_02070"/>
<keyword evidence="2" id="KW-1185">Reference proteome</keyword>
<evidence type="ECO:0008006" key="3">
    <source>
        <dbReference type="Google" id="ProtNLM"/>
    </source>
</evidence>
<organism evidence="1 2">
    <name type="scientific">Lonsdalea quercina</name>
    <dbReference type="NCBI Taxonomy" id="71657"/>
    <lineage>
        <taxon>Bacteria</taxon>
        <taxon>Pseudomonadati</taxon>
        <taxon>Pseudomonadota</taxon>
        <taxon>Gammaproteobacteria</taxon>
        <taxon>Enterobacterales</taxon>
        <taxon>Pectobacteriaceae</taxon>
        <taxon>Lonsdalea</taxon>
    </lineage>
</organism>
<gene>
    <name evidence="1" type="ORF">SAMN02982996_02070</name>
</gene>
<name>A0A1H4CQ61_9GAMM</name>
<dbReference type="PANTHER" id="PTHR40045:SF1">
    <property type="entry name" value="YQCI_YCGG FAMILY PROTEIN"/>
    <property type="match status" value="1"/>
</dbReference>
<dbReference type="Pfam" id="PF08892">
    <property type="entry name" value="YqcI_YcgG"/>
    <property type="match status" value="1"/>
</dbReference>
<dbReference type="AlphaFoldDB" id="A0A1H4CQ61"/>
<protein>
    <recommendedName>
        <fullName evidence="3">YqcI/YcgG family protein</fullName>
    </recommendedName>
</protein>
<dbReference type="RefSeq" id="WP_074728606.1">
    <property type="nucleotide sequence ID" value="NZ_FNQS01000006.1"/>
</dbReference>
<dbReference type="EMBL" id="FNQS01000006">
    <property type="protein sequence ID" value="SEA62494.1"/>
    <property type="molecule type" value="Genomic_DNA"/>
</dbReference>